<comment type="subcellular location">
    <subcellularLocation>
        <location evidence="2">Nucleus</location>
    </subcellularLocation>
</comment>
<keyword evidence="5" id="KW-1185">Reference proteome</keyword>
<evidence type="ECO:0000256" key="1">
    <source>
        <dbReference type="ARBA" id="ARBA00023242"/>
    </source>
</evidence>
<organism evidence="4 5">
    <name type="scientific">Cytospora leucostoma</name>
    <dbReference type="NCBI Taxonomy" id="1230097"/>
    <lineage>
        <taxon>Eukaryota</taxon>
        <taxon>Fungi</taxon>
        <taxon>Dikarya</taxon>
        <taxon>Ascomycota</taxon>
        <taxon>Pezizomycotina</taxon>
        <taxon>Sordariomycetes</taxon>
        <taxon>Sordariomycetidae</taxon>
        <taxon>Diaporthales</taxon>
        <taxon>Cytosporaceae</taxon>
        <taxon>Cytospora</taxon>
    </lineage>
</organism>
<dbReference type="PANTHER" id="PTHR14140">
    <property type="entry name" value="E3 UBIQUITIN-PROTEIN LIGASE UHRF-RELATED"/>
    <property type="match status" value="1"/>
</dbReference>
<gene>
    <name evidence="4" type="ORF">VPNG_01993</name>
</gene>
<name>A0A423XIL5_9PEZI</name>
<dbReference type="Gene3D" id="2.30.280.10">
    <property type="entry name" value="SRA-YDG"/>
    <property type="match status" value="1"/>
</dbReference>
<proteinExistence type="predicted"/>
<feature type="domain" description="YDG" evidence="3">
    <location>
        <begin position="167"/>
        <end position="314"/>
    </location>
</feature>
<dbReference type="AlphaFoldDB" id="A0A423XIL5"/>
<dbReference type="GO" id="GO:0005634">
    <property type="term" value="C:nucleus"/>
    <property type="evidence" value="ECO:0007669"/>
    <property type="project" value="UniProtKB-SubCell"/>
</dbReference>
<dbReference type="InterPro" id="IPR036987">
    <property type="entry name" value="SRA-YDG_sf"/>
</dbReference>
<dbReference type="PANTHER" id="PTHR14140:SF27">
    <property type="entry name" value="OS04G0289800 PROTEIN"/>
    <property type="match status" value="1"/>
</dbReference>
<dbReference type="Proteomes" id="UP000285146">
    <property type="component" value="Unassembled WGS sequence"/>
</dbReference>
<protein>
    <recommendedName>
        <fullName evidence="3">YDG domain-containing protein</fullName>
    </recommendedName>
</protein>
<comment type="caution">
    <text evidence="4">The sequence shown here is derived from an EMBL/GenBank/DDBJ whole genome shotgun (WGS) entry which is preliminary data.</text>
</comment>
<dbReference type="PROSITE" id="PS51015">
    <property type="entry name" value="YDG"/>
    <property type="match status" value="1"/>
</dbReference>
<dbReference type="STRING" id="1230097.A0A423XIL5"/>
<reference evidence="4 5" key="1">
    <citation type="submission" date="2015-09" db="EMBL/GenBank/DDBJ databases">
        <title>Host preference determinants of Valsa canker pathogens revealed by comparative genomics.</title>
        <authorList>
            <person name="Yin Z."/>
            <person name="Huang L."/>
        </authorList>
    </citation>
    <scope>NUCLEOTIDE SEQUENCE [LARGE SCALE GENOMIC DNA]</scope>
    <source>
        <strain evidence="4 5">SXYLt</strain>
    </source>
</reference>
<sequence>MLRPPPATTVARFLKSKCLPKVNELASRYAQYDGRPPMRTVTENLSFAREKLLPYLEFDVAREMTPKLAGYGVQEMLSKLEDPANRLPNDVAEYASRLYQEFEAKGWDATPKSQSPSFTGELPPDDHEIWGVGGIMHGAAMTKEPGRKLEYKFDPRYISGRRDGEVYGHNGLRVGDWFPKLIVANFRGAHSQLQRGICGDESSGAYSILVSNEYSGLDRDEGDVLYYSAEGARGKDAREKFDLKANLSMTASLRSGNRPGGRNPVRVLRSAKGARNRHFAPSCGIRYDGLYDVTEMKILVNEKGSSYQRFKLERREGQPELESIRGIPTDNQRAQFDRIKEGY</sequence>
<dbReference type="OrthoDB" id="2270193at2759"/>
<dbReference type="InterPro" id="IPR003105">
    <property type="entry name" value="SRA_YDG"/>
</dbReference>
<evidence type="ECO:0000313" key="5">
    <source>
        <dbReference type="Proteomes" id="UP000285146"/>
    </source>
</evidence>
<dbReference type="InParanoid" id="A0A423XIL5"/>
<evidence type="ECO:0000313" key="4">
    <source>
        <dbReference type="EMBL" id="ROW16237.1"/>
    </source>
</evidence>
<accession>A0A423XIL5</accession>
<dbReference type="InterPro" id="IPR015947">
    <property type="entry name" value="PUA-like_sf"/>
</dbReference>
<dbReference type="SUPFAM" id="SSF88697">
    <property type="entry name" value="PUA domain-like"/>
    <property type="match status" value="1"/>
</dbReference>
<dbReference type="InterPro" id="IPR045134">
    <property type="entry name" value="UHRF1/2-like"/>
</dbReference>
<dbReference type="Pfam" id="PF02182">
    <property type="entry name" value="SAD_SRA"/>
    <property type="match status" value="1"/>
</dbReference>
<evidence type="ECO:0000256" key="2">
    <source>
        <dbReference type="PROSITE-ProRule" id="PRU00358"/>
    </source>
</evidence>
<dbReference type="GO" id="GO:0044027">
    <property type="term" value="P:negative regulation of gene expression via chromosomal CpG island methylation"/>
    <property type="evidence" value="ECO:0007669"/>
    <property type="project" value="TreeGrafter"/>
</dbReference>
<dbReference type="EMBL" id="LKEB01000006">
    <property type="protein sequence ID" value="ROW16237.1"/>
    <property type="molecule type" value="Genomic_DNA"/>
</dbReference>
<dbReference type="GO" id="GO:0061630">
    <property type="term" value="F:ubiquitin protein ligase activity"/>
    <property type="evidence" value="ECO:0007669"/>
    <property type="project" value="TreeGrafter"/>
</dbReference>
<evidence type="ECO:0000259" key="3">
    <source>
        <dbReference type="PROSITE" id="PS51015"/>
    </source>
</evidence>
<dbReference type="SMART" id="SM00466">
    <property type="entry name" value="SRA"/>
    <property type="match status" value="1"/>
</dbReference>
<dbReference type="GO" id="GO:0016567">
    <property type="term" value="P:protein ubiquitination"/>
    <property type="evidence" value="ECO:0007669"/>
    <property type="project" value="TreeGrafter"/>
</dbReference>
<keyword evidence="1 2" id="KW-0539">Nucleus</keyword>